<comment type="caution">
    <text evidence="2">The sequence shown here is derived from an EMBL/GenBank/DDBJ whole genome shotgun (WGS) entry which is preliminary data.</text>
</comment>
<name>A0ABQ4SEZ2_9HYPH</name>
<evidence type="ECO:0000313" key="3">
    <source>
        <dbReference type="Proteomes" id="UP001055153"/>
    </source>
</evidence>
<evidence type="ECO:0000313" key="2">
    <source>
        <dbReference type="EMBL" id="GJE01075.1"/>
    </source>
</evidence>
<feature type="region of interest" description="Disordered" evidence="1">
    <location>
        <begin position="90"/>
        <end position="111"/>
    </location>
</feature>
<protein>
    <submittedName>
        <fullName evidence="2">Uncharacterized protein</fullName>
    </submittedName>
</protein>
<reference evidence="2" key="1">
    <citation type="journal article" date="2021" name="Front. Microbiol.">
        <title>Comprehensive Comparative Genomics and Phenotyping of Methylobacterium Species.</title>
        <authorList>
            <person name="Alessa O."/>
            <person name="Ogura Y."/>
            <person name="Fujitani Y."/>
            <person name="Takami H."/>
            <person name="Hayashi T."/>
            <person name="Sahin N."/>
            <person name="Tani A."/>
        </authorList>
    </citation>
    <scope>NUCLEOTIDE SEQUENCE</scope>
    <source>
        <strain evidence="2">DSM 17168</strain>
    </source>
</reference>
<keyword evidence="3" id="KW-1185">Reference proteome</keyword>
<dbReference type="Proteomes" id="UP001055153">
    <property type="component" value="Unassembled WGS sequence"/>
</dbReference>
<dbReference type="EMBL" id="BPQQ01000034">
    <property type="protein sequence ID" value="GJE01075.1"/>
    <property type="molecule type" value="Genomic_DNA"/>
</dbReference>
<accession>A0ABQ4SEZ2</accession>
<proteinExistence type="predicted"/>
<evidence type="ECO:0000256" key="1">
    <source>
        <dbReference type="SAM" id="MobiDB-lite"/>
    </source>
</evidence>
<sequence>MGLALMLAAAPMAEAATGRAGPVLRAASAPTLQLSLQALRLAKPGRDAACAVSAPGVEHPRVDDGGAASQVCPGTTRKQAAASCALLPPRSLGSCPLPGATRLDRPPKRPA</sequence>
<reference evidence="2" key="2">
    <citation type="submission" date="2021-08" db="EMBL/GenBank/DDBJ databases">
        <authorList>
            <person name="Tani A."/>
            <person name="Ola A."/>
            <person name="Ogura Y."/>
            <person name="Katsura K."/>
            <person name="Hayashi T."/>
        </authorList>
    </citation>
    <scope>NUCLEOTIDE SEQUENCE</scope>
    <source>
        <strain evidence="2">DSM 17168</strain>
    </source>
</reference>
<organism evidence="2 3">
    <name type="scientific">Methylobacterium isbiliense</name>
    <dbReference type="NCBI Taxonomy" id="315478"/>
    <lineage>
        <taxon>Bacteria</taxon>
        <taxon>Pseudomonadati</taxon>
        <taxon>Pseudomonadota</taxon>
        <taxon>Alphaproteobacteria</taxon>
        <taxon>Hyphomicrobiales</taxon>
        <taxon>Methylobacteriaceae</taxon>
        <taxon>Methylobacterium</taxon>
    </lineage>
</organism>
<feature type="compositionally biased region" description="Basic and acidic residues" evidence="1">
    <location>
        <begin position="102"/>
        <end position="111"/>
    </location>
</feature>
<gene>
    <name evidence="2" type="ORF">GMJLKIPL_3004</name>
</gene>